<dbReference type="Pfam" id="PF03602">
    <property type="entry name" value="Cons_hypoth95"/>
    <property type="match status" value="1"/>
</dbReference>
<dbReference type="PIRSF" id="PIRSF004553">
    <property type="entry name" value="CHP00095"/>
    <property type="match status" value="1"/>
</dbReference>
<sequence>MRITGGSHRSRSLRAPKGDRTRPTSDRVREALFSILRDVSGDRVLDLYAGTGALALEALSRGAEHATFVEQGRDALAALRFNIEQLDVGAQTTVLPMSVERAAGTLVRTPEGERYTLVFADPPYKLIQGGEFVQSFTPIVHSGGLASDATVVVEHASADPPPSVSDLELLESRRYGDTTLSLYLYRSRI</sequence>
<dbReference type="SUPFAM" id="SSF53335">
    <property type="entry name" value="S-adenosyl-L-methionine-dependent methyltransferases"/>
    <property type="match status" value="1"/>
</dbReference>
<organism evidence="4 5">
    <name type="scientific">Pendulispora rubella</name>
    <dbReference type="NCBI Taxonomy" id="2741070"/>
    <lineage>
        <taxon>Bacteria</taxon>
        <taxon>Pseudomonadati</taxon>
        <taxon>Myxococcota</taxon>
        <taxon>Myxococcia</taxon>
        <taxon>Myxococcales</taxon>
        <taxon>Sorangiineae</taxon>
        <taxon>Pendulisporaceae</taxon>
        <taxon>Pendulispora</taxon>
    </lineage>
</organism>
<dbReference type="InterPro" id="IPR029063">
    <property type="entry name" value="SAM-dependent_MTases_sf"/>
</dbReference>
<evidence type="ECO:0000313" key="4">
    <source>
        <dbReference type="EMBL" id="WXB05479.1"/>
    </source>
</evidence>
<dbReference type="NCBIfam" id="TIGR00095">
    <property type="entry name" value="16S rRNA (guanine(966)-N(2))-methyltransferase RsmD"/>
    <property type="match status" value="1"/>
</dbReference>
<evidence type="ECO:0000256" key="3">
    <source>
        <dbReference type="SAM" id="MobiDB-lite"/>
    </source>
</evidence>
<dbReference type="InterPro" id="IPR004398">
    <property type="entry name" value="RNA_MeTrfase_RsmD"/>
</dbReference>
<evidence type="ECO:0000256" key="1">
    <source>
        <dbReference type="ARBA" id="ARBA00022603"/>
    </source>
</evidence>
<name>A0ABZ2L3I5_9BACT</name>
<dbReference type="Gene3D" id="3.40.50.150">
    <property type="entry name" value="Vaccinia Virus protein VP39"/>
    <property type="match status" value="1"/>
</dbReference>
<dbReference type="PROSITE" id="PS00092">
    <property type="entry name" value="N6_MTASE"/>
    <property type="match status" value="1"/>
</dbReference>
<dbReference type="Proteomes" id="UP001374803">
    <property type="component" value="Chromosome"/>
</dbReference>
<evidence type="ECO:0000256" key="2">
    <source>
        <dbReference type="ARBA" id="ARBA00022679"/>
    </source>
</evidence>
<dbReference type="EMBL" id="CP089983">
    <property type="protein sequence ID" value="WXB05479.1"/>
    <property type="molecule type" value="Genomic_DNA"/>
</dbReference>
<dbReference type="EC" id="2.1.1.171" evidence="4"/>
<keyword evidence="2 4" id="KW-0808">Transferase</keyword>
<dbReference type="RefSeq" id="WP_394835124.1">
    <property type="nucleotide sequence ID" value="NZ_CP089929.1"/>
</dbReference>
<gene>
    <name evidence="4" type="primary">rsmD</name>
    <name evidence="4" type="ORF">LVJ94_52360</name>
</gene>
<dbReference type="CDD" id="cd02440">
    <property type="entry name" value="AdoMet_MTases"/>
    <property type="match status" value="1"/>
</dbReference>
<accession>A0ABZ2L3I5</accession>
<feature type="region of interest" description="Disordered" evidence="3">
    <location>
        <begin position="1"/>
        <end position="25"/>
    </location>
</feature>
<dbReference type="GO" id="GO:0052913">
    <property type="term" value="F:16S rRNA (guanine(966)-N(2))-methyltransferase activity"/>
    <property type="evidence" value="ECO:0007669"/>
    <property type="project" value="UniProtKB-EC"/>
</dbReference>
<keyword evidence="5" id="KW-1185">Reference proteome</keyword>
<evidence type="ECO:0000313" key="5">
    <source>
        <dbReference type="Proteomes" id="UP001374803"/>
    </source>
</evidence>
<feature type="compositionally biased region" description="Basic and acidic residues" evidence="3">
    <location>
        <begin position="16"/>
        <end position="25"/>
    </location>
</feature>
<reference evidence="4" key="1">
    <citation type="submission" date="2021-12" db="EMBL/GenBank/DDBJ databases">
        <title>Discovery of the Pendulisporaceae a myxobacterial family with distinct sporulation behavior and unique specialized metabolism.</title>
        <authorList>
            <person name="Garcia R."/>
            <person name="Popoff A."/>
            <person name="Bader C.D."/>
            <person name="Loehr J."/>
            <person name="Walesch S."/>
            <person name="Walt C."/>
            <person name="Boldt J."/>
            <person name="Bunk B."/>
            <person name="Haeckl F.J.F.P.J."/>
            <person name="Gunesch A.P."/>
            <person name="Birkelbach J."/>
            <person name="Nuebel U."/>
            <person name="Pietschmann T."/>
            <person name="Bach T."/>
            <person name="Mueller R."/>
        </authorList>
    </citation>
    <scope>NUCLEOTIDE SEQUENCE</scope>
    <source>
        <strain evidence="4">MSr11367</strain>
    </source>
</reference>
<dbReference type="InterPro" id="IPR002052">
    <property type="entry name" value="DNA_methylase_N6_adenine_CS"/>
</dbReference>
<dbReference type="PANTHER" id="PTHR43542">
    <property type="entry name" value="METHYLTRANSFERASE"/>
    <property type="match status" value="1"/>
</dbReference>
<protein>
    <submittedName>
        <fullName evidence="4">16S rRNA (Guanine(966)-N(2))-methyltransferase RsmD</fullName>
        <ecNumber evidence="4">2.1.1.171</ecNumber>
    </submittedName>
</protein>
<proteinExistence type="predicted"/>
<dbReference type="PANTHER" id="PTHR43542:SF1">
    <property type="entry name" value="METHYLTRANSFERASE"/>
    <property type="match status" value="1"/>
</dbReference>
<keyword evidence="1 4" id="KW-0489">Methyltransferase</keyword>